<dbReference type="AlphaFoldDB" id="H2YZ33"/>
<proteinExistence type="predicted"/>
<reference evidence="3" key="1">
    <citation type="submission" date="2003-08" db="EMBL/GenBank/DDBJ databases">
        <authorList>
            <person name="Birren B."/>
            <person name="Nusbaum C."/>
            <person name="Abebe A."/>
            <person name="Abouelleil A."/>
            <person name="Adekoya E."/>
            <person name="Ait-zahra M."/>
            <person name="Allen N."/>
            <person name="Allen T."/>
            <person name="An P."/>
            <person name="Anderson M."/>
            <person name="Anderson S."/>
            <person name="Arachchi H."/>
            <person name="Armbruster J."/>
            <person name="Bachantsang P."/>
            <person name="Baldwin J."/>
            <person name="Barry A."/>
            <person name="Bayul T."/>
            <person name="Blitshsteyn B."/>
            <person name="Bloom T."/>
            <person name="Blye J."/>
            <person name="Boguslavskiy L."/>
            <person name="Borowsky M."/>
            <person name="Boukhgalter B."/>
            <person name="Brunache A."/>
            <person name="Butler J."/>
            <person name="Calixte N."/>
            <person name="Calvo S."/>
            <person name="Camarata J."/>
            <person name="Campo K."/>
            <person name="Chang J."/>
            <person name="Cheshatsang Y."/>
            <person name="Citroen M."/>
            <person name="Collymore A."/>
            <person name="Considine T."/>
            <person name="Cook A."/>
            <person name="Cooke P."/>
            <person name="Corum B."/>
            <person name="Cuomo C."/>
            <person name="David R."/>
            <person name="Dawoe T."/>
            <person name="Degray S."/>
            <person name="Dodge S."/>
            <person name="Dooley K."/>
            <person name="Dorje P."/>
            <person name="Dorjee K."/>
            <person name="Dorris L."/>
            <person name="Duffey N."/>
            <person name="Dupes A."/>
            <person name="Elkins T."/>
            <person name="Engels R."/>
            <person name="Erickson J."/>
            <person name="Farina A."/>
            <person name="Faro S."/>
            <person name="Ferreira P."/>
            <person name="Fischer H."/>
            <person name="Fitzgerald M."/>
            <person name="Foley K."/>
            <person name="Gage D."/>
            <person name="Galagan J."/>
            <person name="Gearin G."/>
            <person name="Gnerre S."/>
            <person name="Gnirke A."/>
            <person name="Goyette A."/>
            <person name="Graham J."/>
            <person name="Grandbois E."/>
            <person name="Gyaltsen K."/>
            <person name="Hafez N."/>
            <person name="Hagopian D."/>
            <person name="Hagos B."/>
            <person name="Hall J."/>
            <person name="Hatcher B."/>
            <person name="Heller A."/>
            <person name="Higgins H."/>
            <person name="Honan T."/>
            <person name="Horn A."/>
            <person name="Houde N."/>
            <person name="Hughes L."/>
            <person name="Hulme W."/>
            <person name="Husby E."/>
            <person name="Iliev I."/>
            <person name="Jaffe D."/>
            <person name="Jones C."/>
            <person name="Kamal M."/>
            <person name="Kamat A."/>
            <person name="Kamvysselis M."/>
            <person name="Karlsson E."/>
            <person name="Kells C."/>
            <person name="Kieu A."/>
            <person name="Kisner P."/>
            <person name="Kodira C."/>
            <person name="Kulbokas E."/>
            <person name="Labutti K."/>
            <person name="Lama D."/>
            <person name="Landers T."/>
            <person name="Leger J."/>
            <person name="Levine S."/>
            <person name="Lewis D."/>
            <person name="Lewis T."/>
            <person name="Lindblad-toh K."/>
            <person name="Liu X."/>
            <person name="Lokyitsang T."/>
            <person name="Lokyitsang Y."/>
            <person name="Lucien O."/>
            <person name="Lui A."/>
            <person name="Ma L.J."/>
            <person name="Mabbitt R."/>
            <person name="Macdonald J."/>
            <person name="Maclean C."/>
            <person name="Major J."/>
            <person name="Manning J."/>
            <person name="Marabella R."/>
            <person name="Maru K."/>
            <person name="Matthews C."/>
            <person name="Mauceli E."/>
            <person name="Mccarthy M."/>
            <person name="Mcdonough S."/>
            <person name="Mcghee T."/>
            <person name="Meldrim J."/>
            <person name="Meneus L."/>
            <person name="Mesirov J."/>
            <person name="Mihalev A."/>
            <person name="Mihova T."/>
            <person name="Mikkelsen T."/>
            <person name="Mlenga V."/>
            <person name="Moru K."/>
            <person name="Mozes J."/>
            <person name="Mulrain L."/>
            <person name="Munson G."/>
            <person name="Naylor J."/>
            <person name="Newes C."/>
            <person name="Nguyen C."/>
            <person name="Nguyen N."/>
            <person name="Nguyen T."/>
            <person name="Nicol R."/>
            <person name="Nielsen C."/>
            <person name="Nizzari M."/>
            <person name="Norbu C."/>
            <person name="Norbu N."/>
            <person name="O'donnell P."/>
            <person name="Okoawo O."/>
            <person name="O'leary S."/>
            <person name="Omotosho B."/>
            <person name="O'neill K."/>
            <person name="Osman S."/>
            <person name="Parker S."/>
            <person name="Perrin D."/>
            <person name="Phunkhang P."/>
            <person name="Piqani B."/>
            <person name="Purcell S."/>
            <person name="Rachupka T."/>
            <person name="Ramasamy U."/>
            <person name="Rameau R."/>
            <person name="Ray V."/>
            <person name="Raymond C."/>
            <person name="Retta R."/>
            <person name="Richardson S."/>
            <person name="Rise C."/>
            <person name="Rodriguez J."/>
            <person name="Rogers J."/>
            <person name="Rogov P."/>
            <person name="Rutman M."/>
            <person name="Schupbach R."/>
            <person name="Seaman C."/>
            <person name="Settipalli S."/>
            <person name="Sharpe T."/>
            <person name="Sheridan J."/>
            <person name="Sherpa N."/>
            <person name="Shi J."/>
            <person name="Smirnov S."/>
            <person name="Smith C."/>
            <person name="Sougnez C."/>
            <person name="Spencer B."/>
            <person name="Stalker J."/>
            <person name="Stange-thomann N."/>
            <person name="Stavropoulos S."/>
            <person name="Stetson K."/>
            <person name="Stone C."/>
            <person name="Stone S."/>
            <person name="Stubbs M."/>
            <person name="Talamas J."/>
            <person name="Tchuinga P."/>
            <person name="Tenzing P."/>
            <person name="Tesfaye S."/>
            <person name="Theodore J."/>
            <person name="Thoulutsang Y."/>
            <person name="Topham K."/>
            <person name="Towey S."/>
            <person name="Tsamla T."/>
            <person name="Tsomo N."/>
            <person name="Vallee D."/>
            <person name="Vassiliev H."/>
            <person name="Venkataraman V."/>
            <person name="Vinson J."/>
            <person name="Vo A."/>
            <person name="Wade C."/>
            <person name="Wang S."/>
            <person name="Wangchuk T."/>
            <person name="Wangdi T."/>
            <person name="Whittaker C."/>
            <person name="Wilkinson J."/>
            <person name="Wu Y."/>
            <person name="Wyman D."/>
            <person name="Yadav S."/>
            <person name="Yang S."/>
            <person name="Yang X."/>
            <person name="Yeager S."/>
            <person name="Yee E."/>
            <person name="Young G."/>
            <person name="Zainoun J."/>
            <person name="Zembeck L."/>
            <person name="Zimmer A."/>
            <person name="Zody M."/>
            <person name="Lander E."/>
        </authorList>
    </citation>
    <scope>NUCLEOTIDE SEQUENCE [LARGE SCALE GENOMIC DNA]</scope>
</reference>
<organism evidence="2 3">
    <name type="scientific">Ciona savignyi</name>
    <name type="common">Pacific transparent sea squirt</name>
    <dbReference type="NCBI Taxonomy" id="51511"/>
    <lineage>
        <taxon>Eukaryota</taxon>
        <taxon>Metazoa</taxon>
        <taxon>Chordata</taxon>
        <taxon>Tunicata</taxon>
        <taxon>Ascidiacea</taxon>
        <taxon>Phlebobranchia</taxon>
        <taxon>Cionidae</taxon>
        <taxon>Ciona</taxon>
    </lineage>
</organism>
<name>H2YZ33_CIOSA</name>
<reference evidence="2" key="2">
    <citation type="submission" date="2025-08" db="UniProtKB">
        <authorList>
            <consortium name="Ensembl"/>
        </authorList>
    </citation>
    <scope>IDENTIFICATION</scope>
</reference>
<sequence>MSASSLCPRPSSSRLQRRHSSSVPGHPHRLSPAPPSPSRDLQRQPHPKTPKLPVADLKKDVSVAIVKEPPVPSERTVSNNSRRHRSRHHRDSTSHGRNRSW</sequence>
<keyword evidence="3" id="KW-1185">Reference proteome</keyword>
<feature type="compositionally biased region" description="Basic residues" evidence="1">
    <location>
        <begin position="81"/>
        <end position="101"/>
    </location>
</feature>
<feature type="compositionally biased region" description="Low complexity" evidence="1">
    <location>
        <begin position="1"/>
        <end position="14"/>
    </location>
</feature>
<evidence type="ECO:0000256" key="1">
    <source>
        <dbReference type="SAM" id="MobiDB-lite"/>
    </source>
</evidence>
<dbReference type="HOGENOM" id="CLU_2297928_0_0_1"/>
<protein>
    <submittedName>
        <fullName evidence="2">Uncharacterized protein</fullName>
    </submittedName>
</protein>
<evidence type="ECO:0000313" key="2">
    <source>
        <dbReference type="Ensembl" id="ENSCSAVP00000010595.1"/>
    </source>
</evidence>
<evidence type="ECO:0000313" key="3">
    <source>
        <dbReference type="Proteomes" id="UP000007875"/>
    </source>
</evidence>
<dbReference type="Ensembl" id="ENSCSAVT00000010724.1">
    <property type="protein sequence ID" value="ENSCSAVP00000010595.1"/>
    <property type="gene ID" value="ENSCSAVG00000006234.1"/>
</dbReference>
<dbReference type="GeneTree" id="ENSGT00940000171002"/>
<reference evidence="2" key="3">
    <citation type="submission" date="2025-09" db="UniProtKB">
        <authorList>
            <consortium name="Ensembl"/>
        </authorList>
    </citation>
    <scope>IDENTIFICATION</scope>
</reference>
<dbReference type="Proteomes" id="UP000007875">
    <property type="component" value="Unassembled WGS sequence"/>
</dbReference>
<feature type="region of interest" description="Disordered" evidence="1">
    <location>
        <begin position="1"/>
        <end position="101"/>
    </location>
</feature>
<accession>H2YZ33</accession>